<evidence type="ECO:0000256" key="6">
    <source>
        <dbReference type="ARBA" id="ARBA00022741"/>
    </source>
</evidence>
<comment type="subcellular location">
    <subcellularLocation>
        <location evidence="2">Cell membrane</location>
        <topology evidence="2">Multi-pass membrane protein</topology>
    </subcellularLocation>
</comment>
<evidence type="ECO:0000259" key="13">
    <source>
        <dbReference type="PROSITE" id="PS50110"/>
    </source>
</evidence>
<dbReference type="InterPro" id="IPR001789">
    <property type="entry name" value="Sig_transdc_resp-reg_receiver"/>
</dbReference>
<dbReference type="AlphaFoldDB" id="A0A1G7NWN0"/>
<feature type="transmembrane region" description="Helical" evidence="11">
    <location>
        <begin position="397"/>
        <end position="415"/>
    </location>
</feature>
<dbReference type="EC" id="2.7.13.3" evidence="3"/>
<evidence type="ECO:0000256" key="1">
    <source>
        <dbReference type="ARBA" id="ARBA00000085"/>
    </source>
</evidence>
<dbReference type="CDD" id="cd16922">
    <property type="entry name" value="HATPase_EvgS-ArcB-TorS-like"/>
    <property type="match status" value="1"/>
</dbReference>
<feature type="transmembrane region" description="Helical" evidence="11">
    <location>
        <begin position="220"/>
        <end position="241"/>
    </location>
</feature>
<evidence type="ECO:0000313" key="14">
    <source>
        <dbReference type="EMBL" id="SDF78446.1"/>
    </source>
</evidence>
<dbReference type="InterPro" id="IPR011006">
    <property type="entry name" value="CheY-like_superfamily"/>
</dbReference>
<dbReference type="InterPro" id="IPR036890">
    <property type="entry name" value="HATPase_C_sf"/>
</dbReference>
<evidence type="ECO:0000256" key="4">
    <source>
        <dbReference type="ARBA" id="ARBA00022553"/>
    </source>
</evidence>
<dbReference type="InterPro" id="IPR005467">
    <property type="entry name" value="His_kinase_dom"/>
</dbReference>
<dbReference type="Gene3D" id="2.60.120.260">
    <property type="entry name" value="Galactose-binding domain-like"/>
    <property type="match status" value="1"/>
</dbReference>
<dbReference type="PANTHER" id="PTHR43547">
    <property type="entry name" value="TWO-COMPONENT HISTIDINE KINASE"/>
    <property type="match status" value="1"/>
</dbReference>
<dbReference type="SMART" id="SM00448">
    <property type="entry name" value="REC"/>
    <property type="match status" value="1"/>
</dbReference>
<feature type="transmembrane region" description="Helical" evidence="11">
    <location>
        <begin position="368"/>
        <end position="391"/>
    </location>
</feature>
<keyword evidence="9" id="KW-0902">Two-component regulatory system</keyword>
<evidence type="ECO:0000256" key="8">
    <source>
        <dbReference type="ARBA" id="ARBA00022840"/>
    </source>
</evidence>
<dbReference type="InterPro" id="IPR003661">
    <property type="entry name" value="HisK_dim/P_dom"/>
</dbReference>
<dbReference type="Pfam" id="PF06580">
    <property type="entry name" value="His_kinase"/>
    <property type="match status" value="1"/>
</dbReference>
<dbReference type="CDD" id="cd00082">
    <property type="entry name" value="HisKA"/>
    <property type="match status" value="1"/>
</dbReference>
<dbReference type="PROSITE" id="PS50109">
    <property type="entry name" value="HIS_KIN"/>
    <property type="match status" value="2"/>
</dbReference>
<feature type="domain" description="Response regulatory" evidence="13">
    <location>
        <begin position="714"/>
        <end position="830"/>
    </location>
</feature>
<keyword evidence="15" id="KW-1185">Reference proteome</keyword>
<accession>A0A1G7NWN0</accession>
<dbReference type="InterPro" id="IPR004358">
    <property type="entry name" value="Sig_transdc_His_kin-like_C"/>
</dbReference>
<evidence type="ECO:0000256" key="3">
    <source>
        <dbReference type="ARBA" id="ARBA00012438"/>
    </source>
</evidence>
<dbReference type="Gene3D" id="1.10.287.130">
    <property type="match status" value="1"/>
</dbReference>
<dbReference type="InterPro" id="IPR008979">
    <property type="entry name" value="Galactose-bd-like_sf"/>
</dbReference>
<dbReference type="SUPFAM" id="SSF52172">
    <property type="entry name" value="CheY-like"/>
    <property type="match status" value="1"/>
</dbReference>
<dbReference type="PROSITE" id="PS50110">
    <property type="entry name" value="RESPONSE_REGULATORY"/>
    <property type="match status" value="1"/>
</dbReference>
<dbReference type="GO" id="GO:0005886">
    <property type="term" value="C:plasma membrane"/>
    <property type="evidence" value="ECO:0007669"/>
    <property type="project" value="UniProtKB-SubCell"/>
</dbReference>
<dbReference type="FunFam" id="3.30.565.10:FF:000006">
    <property type="entry name" value="Sensor histidine kinase WalK"/>
    <property type="match status" value="1"/>
</dbReference>
<keyword evidence="5" id="KW-0808">Transferase</keyword>
<keyword evidence="7" id="KW-0418">Kinase</keyword>
<dbReference type="GO" id="GO:0000155">
    <property type="term" value="F:phosphorelay sensor kinase activity"/>
    <property type="evidence" value="ECO:0007669"/>
    <property type="project" value="InterPro"/>
</dbReference>
<protein>
    <recommendedName>
        <fullName evidence="3">histidine kinase</fullName>
        <ecNumber evidence="3">2.7.13.3</ecNumber>
    </recommendedName>
</protein>
<dbReference type="RefSeq" id="WP_245742445.1">
    <property type="nucleotide sequence ID" value="NZ_FNBG01000017.1"/>
</dbReference>
<evidence type="ECO:0000256" key="10">
    <source>
        <dbReference type="PROSITE-ProRule" id="PRU00169"/>
    </source>
</evidence>
<name>A0A1G7NWN0_9BACL</name>
<evidence type="ECO:0000256" key="2">
    <source>
        <dbReference type="ARBA" id="ARBA00004651"/>
    </source>
</evidence>
<dbReference type="InterPro" id="IPR003594">
    <property type="entry name" value="HATPase_dom"/>
</dbReference>
<organism evidence="14 15">
    <name type="scientific">Fontibacillus panacisegetis</name>
    <dbReference type="NCBI Taxonomy" id="670482"/>
    <lineage>
        <taxon>Bacteria</taxon>
        <taxon>Bacillati</taxon>
        <taxon>Bacillota</taxon>
        <taxon>Bacilli</taxon>
        <taxon>Bacillales</taxon>
        <taxon>Paenibacillaceae</taxon>
        <taxon>Fontibacillus</taxon>
    </lineage>
</organism>
<dbReference type="EMBL" id="FNBG01000017">
    <property type="protein sequence ID" value="SDF78446.1"/>
    <property type="molecule type" value="Genomic_DNA"/>
</dbReference>
<dbReference type="InterPro" id="IPR036097">
    <property type="entry name" value="HisK_dim/P_sf"/>
</dbReference>
<dbReference type="SMART" id="SM00387">
    <property type="entry name" value="HATPase_c"/>
    <property type="match status" value="2"/>
</dbReference>
<reference evidence="14 15" key="1">
    <citation type="submission" date="2016-10" db="EMBL/GenBank/DDBJ databases">
        <authorList>
            <person name="de Groot N.N."/>
        </authorList>
    </citation>
    <scope>NUCLEOTIDE SEQUENCE [LARGE SCALE GENOMIC DNA]</scope>
    <source>
        <strain evidence="14 15">DSM 28129</strain>
    </source>
</reference>
<proteinExistence type="predicted"/>
<dbReference type="Pfam" id="PF00512">
    <property type="entry name" value="HisKA"/>
    <property type="match status" value="1"/>
</dbReference>
<feature type="domain" description="Histidine kinase" evidence="12">
    <location>
        <begin position="851"/>
        <end position="1040"/>
    </location>
</feature>
<feature type="transmembrane region" description="Helical" evidence="11">
    <location>
        <begin position="284"/>
        <end position="302"/>
    </location>
</feature>
<feature type="domain" description="Histidine kinase" evidence="12">
    <location>
        <begin position="444"/>
        <end position="662"/>
    </location>
</feature>
<dbReference type="SUPFAM" id="SSF49785">
    <property type="entry name" value="Galactose-binding domain-like"/>
    <property type="match status" value="1"/>
</dbReference>
<dbReference type="Pfam" id="PF02518">
    <property type="entry name" value="HATPase_c"/>
    <property type="match status" value="2"/>
</dbReference>
<sequence length="1040" mass="118248">MNLLKPPVKTMSKKKMLLYFVLFVLLLLCFRLIWISYRVELGQPKVTQGVMDLQKWRLDDKRTISLNGDWEFYPGIFIDPNEDKTEAALSHNSFVKVPGSWHNDKNVMDSPYGYGTYRLKVLVKDSSILYGIRIKNINTSFRLYINGELLHEMGHPTETKELNKAASIPYTAAFHTNSKEIDIMLHVSNFQASEAGGFTNSIKFGTTSAVMKEKYLSESMQLLVCFIILLHLIYSCVIYILGFRQIEIIYFAAAFICTIVCVLSDDDKLLFTWIPIDFEWSSKIMIIAYVGVCFFLTLCYKAMFETAKSKKDRLFAIICSIYCVVIAVCSLDAFIYLRYFLLFVVLVPILYVPLFALRGIVQGKDGAFLIFLSGFALSMNFTIGGIIKTSFWFDMPYYPFDLIISLICLASYWILKFFKVTYRAQTLTTKLTQADKVKDDFLANTSHELRNPLHGMINIAQNVLDESKDRLESQQKKDLKLIITVGQRMSLLLNDLIDVTLLKEKAIRLNKQGLSLQAVATGVLDMLRYLTEGKQVELVMNVPASFPRVMADENRLIQILFNLIHNAIKYTHEGEIVLDAEIKQGIAFVHVKDSGVGMDEETVQRIFQPYEQGDVGLTGSISGLGLGLSICKQLVELHGGRLEVQTKVYQGSTFTFTLALEHNEINSLMLDQGNSSFEPAISQTSNDNPMWDSSLNDEDEAWYRCEIAQENRPRVIAVDDDPINLKVISNMLPSERFNLTTVTKAEDALKKLEDGEWDLVISDVMMPNVSGFELAKKIRSKFTISELPVLLVTARTRPEDVYAGFIAGANDYVMKPISYVEFKSRVHALINLKQSVRERMLMEAAWLHAQIQPHFLFNTLNSIASLSDSDPTRMLRLLEEFGNYLRISISEKNLQRLVPLEHELDLLRSYLYIEQERFGDRLVVEWEIPDNISIWLPPLSIQTIVENAVSHGILPRSSGGTVKITFKDEPKHIDVIIQDNGIGMSKEKLDKLLDDHTYHTKGIGLKNTDRRLNQIFGQGLKIVSRSGEGTSVSFRIPKMT</sequence>
<evidence type="ECO:0000256" key="7">
    <source>
        <dbReference type="ARBA" id="ARBA00022777"/>
    </source>
</evidence>
<dbReference type="InterPro" id="IPR010559">
    <property type="entry name" value="Sig_transdc_His_kin_internal"/>
</dbReference>
<evidence type="ECO:0000256" key="5">
    <source>
        <dbReference type="ARBA" id="ARBA00022679"/>
    </source>
</evidence>
<dbReference type="PANTHER" id="PTHR43547:SF2">
    <property type="entry name" value="HYBRID SIGNAL TRANSDUCTION HISTIDINE KINASE C"/>
    <property type="match status" value="1"/>
</dbReference>
<dbReference type="Pfam" id="PF07695">
    <property type="entry name" value="7TMR-DISM_7TM"/>
    <property type="match status" value="1"/>
</dbReference>
<feature type="modified residue" description="4-aspartylphosphate" evidence="10">
    <location>
        <position position="763"/>
    </location>
</feature>
<gene>
    <name evidence="14" type="ORF">SAMN04488542_11723</name>
</gene>
<dbReference type="Pfam" id="PF00072">
    <property type="entry name" value="Response_reg"/>
    <property type="match status" value="1"/>
</dbReference>
<keyword evidence="6" id="KW-0547">Nucleotide-binding</keyword>
<keyword evidence="11" id="KW-0812">Transmembrane</keyword>
<dbReference type="Gene3D" id="3.40.50.2300">
    <property type="match status" value="1"/>
</dbReference>
<dbReference type="SMART" id="SM00388">
    <property type="entry name" value="HisKA"/>
    <property type="match status" value="1"/>
</dbReference>
<keyword evidence="8" id="KW-0067">ATP-binding</keyword>
<dbReference type="Proteomes" id="UP000198972">
    <property type="component" value="Unassembled WGS sequence"/>
</dbReference>
<dbReference type="PRINTS" id="PR00344">
    <property type="entry name" value="BCTRLSENSOR"/>
</dbReference>
<dbReference type="SUPFAM" id="SSF47384">
    <property type="entry name" value="Homodimeric domain of signal transducing histidine kinase"/>
    <property type="match status" value="1"/>
</dbReference>
<evidence type="ECO:0000313" key="15">
    <source>
        <dbReference type="Proteomes" id="UP000198972"/>
    </source>
</evidence>
<feature type="transmembrane region" description="Helical" evidence="11">
    <location>
        <begin position="340"/>
        <end position="361"/>
    </location>
</feature>
<evidence type="ECO:0000259" key="12">
    <source>
        <dbReference type="PROSITE" id="PS50109"/>
    </source>
</evidence>
<dbReference type="STRING" id="670482.SAMN04488542_11723"/>
<keyword evidence="11" id="KW-0472">Membrane</keyword>
<keyword evidence="4 10" id="KW-0597">Phosphoprotein</keyword>
<dbReference type="GO" id="GO:0005524">
    <property type="term" value="F:ATP binding"/>
    <property type="evidence" value="ECO:0007669"/>
    <property type="project" value="UniProtKB-KW"/>
</dbReference>
<evidence type="ECO:0000256" key="9">
    <source>
        <dbReference type="ARBA" id="ARBA00023012"/>
    </source>
</evidence>
<dbReference type="InterPro" id="IPR011623">
    <property type="entry name" value="7TMR_DISM_rcpt_extracell_dom1"/>
</dbReference>
<keyword evidence="11" id="KW-1133">Transmembrane helix</keyword>
<dbReference type="Gene3D" id="3.30.565.10">
    <property type="entry name" value="Histidine kinase-like ATPase, C-terminal domain"/>
    <property type="match status" value="2"/>
</dbReference>
<feature type="transmembrane region" description="Helical" evidence="11">
    <location>
        <begin position="248"/>
        <end position="264"/>
    </location>
</feature>
<dbReference type="SUPFAM" id="SSF55874">
    <property type="entry name" value="ATPase domain of HSP90 chaperone/DNA topoisomerase II/histidine kinase"/>
    <property type="match status" value="2"/>
</dbReference>
<dbReference type="CDD" id="cd17574">
    <property type="entry name" value="REC_OmpR"/>
    <property type="match status" value="1"/>
</dbReference>
<comment type="catalytic activity">
    <reaction evidence="1">
        <text>ATP + protein L-histidine = ADP + protein N-phospho-L-histidine.</text>
        <dbReference type="EC" id="2.7.13.3"/>
    </reaction>
</comment>
<evidence type="ECO:0000256" key="11">
    <source>
        <dbReference type="SAM" id="Phobius"/>
    </source>
</evidence>
<feature type="transmembrane region" description="Helical" evidence="11">
    <location>
        <begin position="314"/>
        <end position="334"/>
    </location>
</feature>